<sequence>MTLKGEHVSGYHHKNRNGKHVELPYGDGCEKCKNCFVCPLPDCTWNGNYPKKVK</sequence>
<gene>
    <name evidence="1" type="ORF">MM415A00435_0002</name>
</gene>
<dbReference type="AlphaFoldDB" id="A0A6M3KLE8"/>
<evidence type="ECO:0000313" key="1">
    <source>
        <dbReference type="EMBL" id="QJA82188.1"/>
    </source>
</evidence>
<proteinExistence type="predicted"/>
<dbReference type="EMBL" id="MT142482">
    <property type="protein sequence ID" value="QJA82188.1"/>
    <property type="molecule type" value="Genomic_DNA"/>
</dbReference>
<name>A0A6M3KLE8_9ZZZZ</name>
<accession>A0A6M3KLE8</accession>
<reference evidence="1" key="1">
    <citation type="submission" date="2020-03" db="EMBL/GenBank/DDBJ databases">
        <title>The deep terrestrial virosphere.</title>
        <authorList>
            <person name="Holmfeldt K."/>
            <person name="Nilsson E."/>
            <person name="Simone D."/>
            <person name="Lopez-Fernandez M."/>
            <person name="Wu X."/>
            <person name="de Brujin I."/>
            <person name="Lundin D."/>
            <person name="Andersson A."/>
            <person name="Bertilsson S."/>
            <person name="Dopson M."/>
        </authorList>
    </citation>
    <scope>NUCLEOTIDE SEQUENCE</scope>
    <source>
        <strain evidence="1">MM415A00435</strain>
    </source>
</reference>
<protein>
    <submittedName>
        <fullName evidence="1">Uncharacterized protein</fullName>
    </submittedName>
</protein>
<organism evidence="1">
    <name type="scientific">viral metagenome</name>
    <dbReference type="NCBI Taxonomy" id="1070528"/>
    <lineage>
        <taxon>unclassified sequences</taxon>
        <taxon>metagenomes</taxon>
        <taxon>organismal metagenomes</taxon>
    </lineage>
</organism>